<dbReference type="SUPFAM" id="SSF50249">
    <property type="entry name" value="Nucleic acid-binding proteins"/>
    <property type="match status" value="1"/>
</dbReference>
<reference evidence="10" key="1">
    <citation type="submission" date="2017-09" db="EMBL/GenBank/DDBJ databases">
        <authorList>
            <person name="Regsiter A."/>
            <person name="William W."/>
        </authorList>
    </citation>
    <scope>NUCLEOTIDE SEQUENCE [LARGE SCALE GENOMIC DNA]</scope>
    <source>
        <strain evidence="10">500-1</strain>
    </source>
</reference>
<protein>
    <submittedName>
        <fullName evidence="9">DNA-binding transcriptional repressor</fullName>
    </submittedName>
</protein>
<evidence type="ECO:0000256" key="6">
    <source>
        <dbReference type="ARBA" id="ARBA00023163"/>
    </source>
</evidence>
<keyword evidence="6" id="KW-0804">Transcription</keyword>
<feature type="domain" description="CSD" evidence="8">
    <location>
        <begin position="2"/>
        <end position="66"/>
    </location>
</feature>
<dbReference type="RefSeq" id="WP_097012706.1">
    <property type="nucleotide sequence ID" value="NZ_LT907975.1"/>
</dbReference>
<dbReference type="CDD" id="cd04458">
    <property type="entry name" value="CSP_CDS"/>
    <property type="match status" value="1"/>
</dbReference>
<gene>
    <name evidence="9" type="primary">cspE</name>
    <name evidence="9" type="ORF">DPRO_2999</name>
</gene>
<keyword evidence="5" id="KW-0010">Activator</keyword>
<keyword evidence="2" id="KW-0963">Cytoplasm</keyword>
<name>A0A2C8FBT2_9BACT</name>
<evidence type="ECO:0000313" key="9">
    <source>
        <dbReference type="EMBL" id="SOB59909.1"/>
    </source>
</evidence>
<dbReference type="OrthoDB" id="9800919at2"/>
<evidence type="ECO:0000256" key="5">
    <source>
        <dbReference type="ARBA" id="ARBA00023159"/>
    </source>
</evidence>
<evidence type="ECO:0000256" key="7">
    <source>
        <dbReference type="RuleBase" id="RU000408"/>
    </source>
</evidence>
<dbReference type="PROSITE" id="PS00352">
    <property type="entry name" value="CSD_1"/>
    <property type="match status" value="1"/>
</dbReference>
<keyword evidence="3" id="KW-0805">Transcription regulation</keyword>
<organism evidence="9 10">
    <name type="scientific">Pseudodesulfovibrio profundus</name>
    <dbReference type="NCBI Taxonomy" id="57320"/>
    <lineage>
        <taxon>Bacteria</taxon>
        <taxon>Pseudomonadati</taxon>
        <taxon>Thermodesulfobacteriota</taxon>
        <taxon>Desulfovibrionia</taxon>
        <taxon>Desulfovibrionales</taxon>
        <taxon>Desulfovibrionaceae</taxon>
    </lineage>
</organism>
<dbReference type="GO" id="GO:0003677">
    <property type="term" value="F:DNA binding"/>
    <property type="evidence" value="ECO:0007669"/>
    <property type="project" value="UniProtKB-KW"/>
</dbReference>
<proteinExistence type="predicted"/>
<evidence type="ECO:0000256" key="4">
    <source>
        <dbReference type="ARBA" id="ARBA00023125"/>
    </source>
</evidence>
<dbReference type="PANTHER" id="PTHR46565:SF20">
    <property type="entry name" value="COLD SHOCK DOMAIN-CONTAINING PROTEIN 4"/>
    <property type="match status" value="1"/>
</dbReference>
<evidence type="ECO:0000256" key="1">
    <source>
        <dbReference type="ARBA" id="ARBA00004496"/>
    </source>
</evidence>
<dbReference type="PANTHER" id="PTHR46565">
    <property type="entry name" value="COLD SHOCK DOMAIN PROTEIN 2"/>
    <property type="match status" value="1"/>
</dbReference>
<keyword evidence="4 9" id="KW-0238">DNA-binding</keyword>
<dbReference type="AlphaFoldDB" id="A0A2C8FBT2"/>
<evidence type="ECO:0000256" key="3">
    <source>
        <dbReference type="ARBA" id="ARBA00023015"/>
    </source>
</evidence>
<dbReference type="InterPro" id="IPR012156">
    <property type="entry name" value="Cold_shock_CspA"/>
</dbReference>
<dbReference type="PRINTS" id="PR00050">
    <property type="entry name" value="COLDSHOCK"/>
</dbReference>
<keyword evidence="10" id="KW-1185">Reference proteome</keyword>
<dbReference type="InterPro" id="IPR019844">
    <property type="entry name" value="CSD_CS"/>
</dbReference>
<comment type="subcellular location">
    <subcellularLocation>
        <location evidence="1 7">Cytoplasm</location>
    </subcellularLocation>
</comment>
<sequence length="76" mass="8436">MRQNGTVSWFNEQKGFGFITGDDGVDVFVHYTEIVRDGFQTLEPGEAVTYEVTGEEVGLKALDVRLVSDGPQITRL</sequence>
<dbReference type="InterPro" id="IPR011129">
    <property type="entry name" value="CSD"/>
</dbReference>
<dbReference type="InterPro" id="IPR012340">
    <property type="entry name" value="NA-bd_OB-fold"/>
</dbReference>
<dbReference type="PROSITE" id="PS51857">
    <property type="entry name" value="CSD_2"/>
    <property type="match status" value="1"/>
</dbReference>
<evidence type="ECO:0000259" key="8">
    <source>
        <dbReference type="PROSITE" id="PS51857"/>
    </source>
</evidence>
<dbReference type="Proteomes" id="UP000219215">
    <property type="component" value="Chromosome DPRO"/>
</dbReference>
<dbReference type="Pfam" id="PF00313">
    <property type="entry name" value="CSD"/>
    <property type="match status" value="1"/>
</dbReference>
<dbReference type="Gene3D" id="2.40.50.140">
    <property type="entry name" value="Nucleic acid-binding proteins"/>
    <property type="match status" value="1"/>
</dbReference>
<accession>A0A2C8FBT2</accession>
<dbReference type="SMART" id="SM00357">
    <property type="entry name" value="CSP"/>
    <property type="match status" value="1"/>
</dbReference>
<evidence type="ECO:0000256" key="2">
    <source>
        <dbReference type="ARBA" id="ARBA00022490"/>
    </source>
</evidence>
<evidence type="ECO:0000313" key="10">
    <source>
        <dbReference type="Proteomes" id="UP000219215"/>
    </source>
</evidence>
<dbReference type="InterPro" id="IPR002059">
    <property type="entry name" value="CSP_DNA-bd"/>
</dbReference>
<dbReference type="GO" id="GO:0005829">
    <property type="term" value="C:cytosol"/>
    <property type="evidence" value="ECO:0007669"/>
    <property type="project" value="UniProtKB-ARBA"/>
</dbReference>
<dbReference type="PIRSF" id="PIRSF002599">
    <property type="entry name" value="Cold_shock_A"/>
    <property type="match status" value="1"/>
</dbReference>
<dbReference type="EMBL" id="LT907975">
    <property type="protein sequence ID" value="SOB59909.1"/>
    <property type="molecule type" value="Genomic_DNA"/>
</dbReference>
<dbReference type="KEGG" id="pprf:DPRO_2999"/>